<reference evidence="2" key="2">
    <citation type="submission" date="2021-04" db="EMBL/GenBank/DDBJ databases">
        <authorList>
            <person name="Gilroy R."/>
        </authorList>
    </citation>
    <scope>NUCLEOTIDE SEQUENCE</scope>
    <source>
        <strain evidence="2">ChiW4-1371</strain>
    </source>
</reference>
<protein>
    <submittedName>
        <fullName evidence="2">AAA family ATPase</fullName>
    </submittedName>
</protein>
<dbReference type="InterPro" id="IPR027417">
    <property type="entry name" value="P-loop_NTPase"/>
</dbReference>
<dbReference type="FunFam" id="3.40.50.300:FF:000285">
    <property type="entry name" value="Sporulation initiation inhibitor Soj"/>
    <property type="match status" value="1"/>
</dbReference>
<accession>A0A9D2KAP3</accession>
<dbReference type="Pfam" id="PF13614">
    <property type="entry name" value="AAA_31"/>
    <property type="match status" value="1"/>
</dbReference>
<dbReference type="Proteomes" id="UP000824176">
    <property type="component" value="Unassembled WGS sequence"/>
</dbReference>
<reference evidence="2" key="1">
    <citation type="journal article" date="2021" name="PeerJ">
        <title>Extensive microbial diversity within the chicken gut microbiome revealed by metagenomics and culture.</title>
        <authorList>
            <person name="Gilroy R."/>
            <person name="Ravi A."/>
            <person name="Getino M."/>
            <person name="Pursley I."/>
            <person name="Horton D.L."/>
            <person name="Alikhan N.F."/>
            <person name="Baker D."/>
            <person name="Gharbi K."/>
            <person name="Hall N."/>
            <person name="Watson M."/>
            <person name="Adriaenssens E.M."/>
            <person name="Foster-Nyarko E."/>
            <person name="Jarju S."/>
            <person name="Secka A."/>
            <person name="Antonio M."/>
            <person name="Oren A."/>
            <person name="Chaudhuri R.R."/>
            <person name="La Ragione R."/>
            <person name="Hildebrand F."/>
            <person name="Pallen M.J."/>
        </authorList>
    </citation>
    <scope>NUCLEOTIDE SEQUENCE</scope>
    <source>
        <strain evidence="2">ChiW4-1371</strain>
    </source>
</reference>
<evidence type="ECO:0000259" key="1">
    <source>
        <dbReference type="Pfam" id="PF13614"/>
    </source>
</evidence>
<evidence type="ECO:0000313" key="2">
    <source>
        <dbReference type="EMBL" id="HIZ89539.1"/>
    </source>
</evidence>
<dbReference type="PIRSF" id="PIRSF009320">
    <property type="entry name" value="Nuc_binding_HP_1000"/>
    <property type="match status" value="1"/>
</dbReference>
<sequence length="262" mass="28635">MSCKVIAVANQKGGVGKTTTAVNLSASLAVAEARVLLIDFDPQGNATSGLGFTADTIKSDIYDVLVNGADIKESILHTEIEGLDLTPARIELSAAEVELIQELSRETKLKRAIAEIKDNYDYILIDCPPSLGLLTVNALTAADSVLIPLQCEYYAMEGLGQLLNTINLIKENLNPSLVLEGILLTMYDARNNLSKEVMNQVRMHFPDKAFKTIVQRNVSLSEAPSYGKPVILYQAKSKGSECYIELAKEMLNKENKNKQDEA</sequence>
<dbReference type="SUPFAM" id="SSF52540">
    <property type="entry name" value="P-loop containing nucleoside triphosphate hydrolases"/>
    <property type="match status" value="1"/>
</dbReference>
<feature type="domain" description="AAA" evidence="1">
    <location>
        <begin position="4"/>
        <end position="177"/>
    </location>
</feature>
<dbReference type="Gene3D" id="3.40.50.300">
    <property type="entry name" value="P-loop containing nucleotide triphosphate hydrolases"/>
    <property type="match status" value="1"/>
</dbReference>
<dbReference type="EMBL" id="DXAQ01000097">
    <property type="protein sequence ID" value="HIZ89539.1"/>
    <property type="molecule type" value="Genomic_DNA"/>
</dbReference>
<dbReference type="PANTHER" id="PTHR13696:SF52">
    <property type="entry name" value="PARA FAMILY PROTEIN CT_582"/>
    <property type="match status" value="1"/>
</dbReference>
<name>A0A9D2KAP3_9BACT</name>
<organism evidence="2 3">
    <name type="scientific">Candidatus Mucispirillum faecigallinarum</name>
    <dbReference type="NCBI Taxonomy" id="2838699"/>
    <lineage>
        <taxon>Bacteria</taxon>
        <taxon>Pseudomonadati</taxon>
        <taxon>Deferribacterota</taxon>
        <taxon>Deferribacteres</taxon>
        <taxon>Deferribacterales</taxon>
        <taxon>Mucispirillaceae</taxon>
        <taxon>Mucispirillum</taxon>
    </lineage>
</organism>
<proteinExistence type="predicted"/>
<evidence type="ECO:0000313" key="3">
    <source>
        <dbReference type="Proteomes" id="UP000824176"/>
    </source>
</evidence>
<dbReference type="InterPro" id="IPR025669">
    <property type="entry name" value="AAA_dom"/>
</dbReference>
<gene>
    <name evidence="2" type="ORF">H9804_06315</name>
</gene>
<comment type="caution">
    <text evidence="2">The sequence shown here is derived from an EMBL/GenBank/DDBJ whole genome shotgun (WGS) entry which is preliminary data.</text>
</comment>
<dbReference type="InterPro" id="IPR050678">
    <property type="entry name" value="DNA_Partitioning_ATPase"/>
</dbReference>
<dbReference type="CDD" id="cd02042">
    <property type="entry name" value="ParAB_family"/>
    <property type="match status" value="1"/>
</dbReference>
<dbReference type="PANTHER" id="PTHR13696">
    <property type="entry name" value="P-LOOP CONTAINING NUCLEOSIDE TRIPHOSPHATE HYDROLASE"/>
    <property type="match status" value="1"/>
</dbReference>
<dbReference type="AlphaFoldDB" id="A0A9D2KAP3"/>